<keyword evidence="5 9" id="KW-0418">Kinase</keyword>
<evidence type="ECO:0000259" key="8">
    <source>
        <dbReference type="Pfam" id="PF01288"/>
    </source>
</evidence>
<evidence type="ECO:0000256" key="3">
    <source>
        <dbReference type="ARBA" id="ARBA00022679"/>
    </source>
</evidence>
<dbReference type="Gene3D" id="3.30.70.560">
    <property type="entry name" value="7,8-Dihydro-6-hydroxymethylpterin-pyrophosphokinase HPPK"/>
    <property type="match status" value="1"/>
</dbReference>
<keyword evidence="4" id="KW-0547">Nucleotide-binding</keyword>
<dbReference type="GO" id="GO:0003848">
    <property type="term" value="F:2-amino-4-hydroxy-6-hydroxymethyldihydropteridine diphosphokinase activity"/>
    <property type="evidence" value="ECO:0007669"/>
    <property type="project" value="UniProtKB-EC"/>
</dbReference>
<dbReference type="SUPFAM" id="SSF55083">
    <property type="entry name" value="6-hydroxymethyl-7,8-dihydropterin pyrophosphokinase, HPPK"/>
    <property type="match status" value="1"/>
</dbReference>
<comment type="pathway">
    <text evidence="1">Cofactor biosynthesis; tetrahydrofolate biosynthesis; 2-amino-4-hydroxy-6-hydroxymethyl-7,8-dihydropteridine diphosphate from 7,8-dihydroneopterin triphosphate: step 4/4.</text>
</comment>
<dbReference type="InterPro" id="IPR035907">
    <property type="entry name" value="Hppk_sf"/>
</dbReference>
<name>A0A4Q7YLA8_9GAMM</name>
<dbReference type="OrthoDB" id="9790168at2"/>
<evidence type="ECO:0000256" key="4">
    <source>
        <dbReference type="ARBA" id="ARBA00022741"/>
    </source>
</evidence>
<keyword evidence="6" id="KW-0067">ATP-binding</keyword>
<dbReference type="GO" id="GO:0046654">
    <property type="term" value="P:tetrahydrofolate biosynthetic process"/>
    <property type="evidence" value="ECO:0007669"/>
    <property type="project" value="UniProtKB-UniPathway"/>
</dbReference>
<evidence type="ECO:0000256" key="6">
    <source>
        <dbReference type="ARBA" id="ARBA00022840"/>
    </source>
</evidence>
<proteinExistence type="predicted"/>
<evidence type="ECO:0000256" key="1">
    <source>
        <dbReference type="ARBA" id="ARBA00005051"/>
    </source>
</evidence>
<dbReference type="InterPro" id="IPR000550">
    <property type="entry name" value="Hppk"/>
</dbReference>
<keyword evidence="7" id="KW-0289">Folate biosynthesis</keyword>
<comment type="caution">
    <text evidence="9">The sequence shown here is derived from an EMBL/GenBank/DDBJ whole genome shotgun (WGS) entry which is preliminary data.</text>
</comment>
<organism evidence="9 10">
    <name type="scientific">Fluviicoccus keumensis</name>
    <dbReference type="NCBI Taxonomy" id="1435465"/>
    <lineage>
        <taxon>Bacteria</taxon>
        <taxon>Pseudomonadati</taxon>
        <taxon>Pseudomonadota</taxon>
        <taxon>Gammaproteobacteria</taxon>
        <taxon>Moraxellales</taxon>
        <taxon>Moraxellaceae</taxon>
        <taxon>Fluviicoccus</taxon>
    </lineage>
</organism>
<dbReference type="PANTHER" id="PTHR43071">
    <property type="entry name" value="2-AMINO-4-HYDROXY-6-HYDROXYMETHYLDIHYDROPTERIDINE PYROPHOSPHOKINASE"/>
    <property type="match status" value="1"/>
</dbReference>
<gene>
    <name evidence="9" type="ORF">EV700_2687</name>
</gene>
<protein>
    <recommendedName>
        <fullName evidence="2">2-amino-4-hydroxy-6-hydroxymethyldihydropteridine diphosphokinase</fullName>
        <ecNumber evidence="2">2.7.6.3</ecNumber>
    </recommendedName>
</protein>
<evidence type="ECO:0000256" key="5">
    <source>
        <dbReference type="ARBA" id="ARBA00022777"/>
    </source>
</evidence>
<feature type="domain" description="7,8-dihydro-6-hydroxymethylpterin-pyrophosphokinase" evidence="8">
    <location>
        <begin position="5"/>
        <end position="126"/>
    </location>
</feature>
<dbReference type="GO" id="GO:0046656">
    <property type="term" value="P:folic acid biosynthetic process"/>
    <property type="evidence" value="ECO:0007669"/>
    <property type="project" value="UniProtKB-KW"/>
</dbReference>
<evidence type="ECO:0000256" key="7">
    <source>
        <dbReference type="ARBA" id="ARBA00022909"/>
    </source>
</evidence>
<evidence type="ECO:0000313" key="9">
    <source>
        <dbReference type="EMBL" id="RZU38110.1"/>
    </source>
</evidence>
<dbReference type="GO" id="GO:0016301">
    <property type="term" value="F:kinase activity"/>
    <property type="evidence" value="ECO:0007669"/>
    <property type="project" value="UniProtKB-KW"/>
</dbReference>
<reference evidence="9 10" key="1">
    <citation type="submission" date="2019-02" db="EMBL/GenBank/DDBJ databases">
        <title>Genomic Encyclopedia of Type Strains, Phase IV (KMG-IV): sequencing the most valuable type-strain genomes for metagenomic binning, comparative biology and taxonomic classification.</title>
        <authorList>
            <person name="Goeker M."/>
        </authorList>
    </citation>
    <scope>NUCLEOTIDE SEQUENCE [LARGE SCALE GENOMIC DNA]</scope>
    <source>
        <strain evidence="9 10">DSM 105135</strain>
    </source>
</reference>
<accession>A0A4Q7YLA8</accession>
<dbReference type="PANTHER" id="PTHR43071:SF2">
    <property type="entry name" value="2-AMINO-4-HYDROXY-6-HYDROXYMETHYLDIHYDROPTERIDINE PYROPHOSPHOKINASE"/>
    <property type="match status" value="1"/>
</dbReference>
<dbReference type="UniPathway" id="UPA00077">
    <property type="reaction ID" value="UER00155"/>
</dbReference>
<dbReference type="NCBIfam" id="TIGR01498">
    <property type="entry name" value="folK"/>
    <property type="match status" value="1"/>
</dbReference>
<sequence length="162" mass="17792">MPRVYLSLGSNCRREASLASALARLEQAFGPLSVSPVYESEAADAPGNPYLNLVVSLETALPVLSLKARLREIEAAIGRVRGRADVVIDIDILLYGDACGDFEGLRLPRPELLERAYVLKPLADLAGEERHPLTGRRYADHWQCFTGSNVLRPADWQGARHA</sequence>
<evidence type="ECO:0000256" key="2">
    <source>
        <dbReference type="ARBA" id="ARBA00013253"/>
    </source>
</evidence>
<dbReference type="CDD" id="cd00483">
    <property type="entry name" value="HPPK"/>
    <property type="match status" value="1"/>
</dbReference>
<dbReference type="Pfam" id="PF01288">
    <property type="entry name" value="HPPK"/>
    <property type="match status" value="1"/>
</dbReference>
<keyword evidence="3" id="KW-0808">Transferase</keyword>
<evidence type="ECO:0000313" key="10">
    <source>
        <dbReference type="Proteomes" id="UP000292423"/>
    </source>
</evidence>
<keyword evidence="10" id="KW-1185">Reference proteome</keyword>
<dbReference type="AlphaFoldDB" id="A0A4Q7YLA8"/>
<dbReference type="RefSeq" id="WP_130414659.1">
    <property type="nucleotide sequence ID" value="NZ_SHKX01000014.1"/>
</dbReference>
<dbReference type="Proteomes" id="UP000292423">
    <property type="component" value="Unassembled WGS sequence"/>
</dbReference>
<dbReference type="GO" id="GO:0005524">
    <property type="term" value="F:ATP binding"/>
    <property type="evidence" value="ECO:0007669"/>
    <property type="project" value="UniProtKB-KW"/>
</dbReference>
<dbReference type="EMBL" id="SHKX01000014">
    <property type="protein sequence ID" value="RZU38110.1"/>
    <property type="molecule type" value="Genomic_DNA"/>
</dbReference>
<dbReference type="EC" id="2.7.6.3" evidence="2"/>